<evidence type="ECO:0008006" key="3">
    <source>
        <dbReference type="Google" id="ProtNLM"/>
    </source>
</evidence>
<proteinExistence type="predicted"/>
<evidence type="ECO:0000313" key="2">
    <source>
        <dbReference type="Proteomes" id="UP000236738"/>
    </source>
</evidence>
<organism evidence="1 2">
    <name type="scientific">Halpernia humi</name>
    <dbReference type="NCBI Taxonomy" id="493375"/>
    <lineage>
        <taxon>Bacteria</taxon>
        <taxon>Pseudomonadati</taxon>
        <taxon>Bacteroidota</taxon>
        <taxon>Flavobacteriia</taxon>
        <taxon>Flavobacteriales</taxon>
        <taxon>Weeksellaceae</taxon>
        <taxon>Chryseobacterium group</taxon>
        <taxon>Halpernia</taxon>
    </lineage>
</organism>
<gene>
    <name evidence="1" type="ORF">SAMN05421847_1353</name>
</gene>
<sequence length="150" mass="16648">MKTNTYHFINTIILIFSALIITNACGNREETVSCFPNSPINVTLNLSLPAYQNLQNVGGYIYVNEQSSGTRGLIVVRSTNSFKAYDRNAPHICPDTNTTLEVRNTTKIVCPKDGAEWILITGEPVKISQVPPKTYPVNYDSSTNTLTIYN</sequence>
<dbReference type="RefSeq" id="WP_103913328.1">
    <property type="nucleotide sequence ID" value="NZ_FNUS01000002.1"/>
</dbReference>
<keyword evidence="2" id="KW-1185">Reference proteome</keyword>
<protein>
    <recommendedName>
        <fullName evidence="3">Rieske domain-containing protein</fullName>
    </recommendedName>
</protein>
<accession>A0A1H5WVR9</accession>
<dbReference type="AlphaFoldDB" id="A0A1H5WVR9"/>
<dbReference type="EMBL" id="FNUS01000002">
    <property type="protein sequence ID" value="SEG03528.1"/>
    <property type="molecule type" value="Genomic_DNA"/>
</dbReference>
<reference evidence="2" key="1">
    <citation type="submission" date="2016-10" db="EMBL/GenBank/DDBJ databases">
        <authorList>
            <person name="Varghese N."/>
            <person name="Submissions S."/>
        </authorList>
    </citation>
    <scope>NUCLEOTIDE SEQUENCE [LARGE SCALE GENOMIC DNA]</scope>
    <source>
        <strain evidence="2">DSM 21580</strain>
    </source>
</reference>
<dbReference type="OrthoDB" id="1272144at2"/>
<evidence type="ECO:0000313" key="1">
    <source>
        <dbReference type="EMBL" id="SEG03528.1"/>
    </source>
</evidence>
<dbReference type="Proteomes" id="UP000236738">
    <property type="component" value="Unassembled WGS sequence"/>
</dbReference>
<name>A0A1H5WVR9_9FLAO</name>